<evidence type="ECO:0000313" key="1">
    <source>
        <dbReference type="EMBL" id="EKS51794.1"/>
    </source>
</evidence>
<evidence type="ECO:0000313" key="2">
    <source>
        <dbReference type="Proteomes" id="UP000009352"/>
    </source>
</evidence>
<reference evidence="1 2" key="1">
    <citation type="journal article" date="2013" name="Genome Announc.">
        <title>Draft Genome Sequence of Staphylococcus simulans UMC-CNS-990, Isolated from a Case of Chronic Bovine Mastitis.</title>
        <authorList>
            <person name="Calcutt M.J."/>
            <person name="Foecking M.F."/>
            <person name="Hsieh H.Y."/>
            <person name="Perry J."/>
            <person name="Stewart G.C."/>
            <person name="Middleton J.R."/>
        </authorList>
    </citation>
    <scope>NUCLEOTIDE SEQUENCE [LARGE SCALE GENOMIC DNA]</scope>
    <source>
        <strain evidence="1 2">LRHMDP3</strain>
    </source>
</reference>
<sequence length="48" mass="5280">MSGVIIEQSSFRLLCFSGVSKFSNTPGNAHNAFASPKVWLTLSTQYKE</sequence>
<dbReference type="AlphaFoldDB" id="A0AB33XVL0"/>
<dbReference type="EMBL" id="AMQX01000004">
    <property type="protein sequence ID" value="EKS51794.1"/>
    <property type="molecule type" value="Genomic_DNA"/>
</dbReference>
<comment type="caution">
    <text evidence="1">The sequence shown here is derived from an EMBL/GenBank/DDBJ whole genome shotgun (WGS) entry which is preliminary data.</text>
</comment>
<proteinExistence type="predicted"/>
<name>A0AB33XVL0_LACRH</name>
<gene>
    <name evidence="1" type="ORF">LRHMDP3_861</name>
</gene>
<protein>
    <submittedName>
        <fullName evidence="1">Uncharacterized protein</fullName>
    </submittedName>
</protein>
<organism evidence="1 2">
    <name type="scientific">Lacticaseibacillus rhamnosus LRHMDP3</name>
    <dbReference type="NCBI Taxonomy" id="1203259"/>
    <lineage>
        <taxon>Bacteria</taxon>
        <taxon>Bacillati</taxon>
        <taxon>Bacillota</taxon>
        <taxon>Bacilli</taxon>
        <taxon>Lactobacillales</taxon>
        <taxon>Lactobacillaceae</taxon>
        <taxon>Lacticaseibacillus</taxon>
    </lineage>
</organism>
<dbReference type="Proteomes" id="UP000009352">
    <property type="component" value="Unassembled WGS sequence"/>
</dbReference>
<accession>A0AB33XVL0</accession>